<dbReference type="Pfam" id="PF00754">
    <property type="entry name" value="F5_F8_type_C"/>
    <property type="match status" value="2"/>
</dbReference>
<evidence type="ECO:0000256" key="8">
    <source>
        <dbReference type="ARBA" id="ARBA00023180"/>
    </source>
</evidence>
<dbReference type="SMART" id="SM00041">
    <property type="entry name" value="CT"/>
    <property type="match status" value="1"/>
</dbReference>
<evidence type="ECO:0000259" key="13">
    <source>
        <dbReference type="PROSITE" id="PS50184"/>
    </source>
</evidence>
<dbReference type="SMART" id="SM00192">
    <property type="entry name" value="LDLa"/>
    <property type="match status" value="1"/>
</dbReference>
<dbReference type="Gene3D" id="4.10.400.10">
    <property type="entry name" value="Low-density Lipoprotein Receptor"/>
    <property type="match status" value="1"/>
</dbReference>
<evidence type="ECO:0000313" key="16">
    <source>
        <dbReference type="EMBL" id="KAG5675395.1"/>
    </source>
</evidence>
<dbReference type="SMART" id="SM00214">
    <property type="entry name" value="VWC"/>
    <property type="match status" value="6"/>
</dbReference>
<keyword evidence="4" id="KW-0646">Protease inhibitor</keyword>
<feature type="domain" description="Chitin-binding type-2" evidence="14">
    <location>
        <begin position="1891"/>
        <end position="1957"/>
    </location>
</feature>
<keyword evidence="8" id="KW-0325">Glycoprotein</keyword>
<evidence type="ECO:0000256" key="1">
    <source>
        <dbReference type="ARBA" id="ARBA00004239"/>
    </source>
</evidence>
<dbReference type="InterPro" id="IPR001846">
    <property type="entry name" value="VWF_type-D"/>
</dbReference>
<dbReference type="InterPro" id="IPR014853">
    <property type="entry name" value="VWF/SSPO/ZAN-like_Cys-rich_dom"/>
</dbReference>
<feature type="disulfide bond" evidence="9">
    <location>
        <begin position="3742"/>
        <end position="3796"/>
    </location>
</feature>
<dbReference type="Pfam" id="PF01826">
    <property type="entry name" value="TIL"/>
    <property type="match status" value="3"/>
</dbReference>
<feature type="domain" description="VWFD" evidence="15">
    <location>
        <begin position="1"/>
        <end position="103"/>
    </location>
</feature>
<comment type="similarity">
    <text evidence="2">Belongs to the serine protease inhibitor-like (TIL domain-containing) family.</text>
</comment>
<feature type="domain" description="VWFD" evidence="15">
    <location>
        <begin position="780"/>
        <end position="955"/>
    </location>
</feature>
<evidence type="ECO:0000256" key="9">
    <source>
        <dbReference type="PROSITE-ProRule" id="PRU00039"/>
    </source>
</evidence>
<keyword evidence="5" id="KW-0677">Repeat</keyword>
<feature type="domain" description="Chitin-binding type-2" evidence="14">
    <location>
        <begin position="1660"/>
        <end position="1725"/>
    </location>
</feature>
<proteinExistence type="inferred from homology"/>
<dbReference type="Pfam" id="PF08742">
    <property type="entry name" value="C8"/>
    <property type="match status" value="5"/>
</dbReference>
<dbReference type="PROSITE" id="PS50940">
    <property type="entry name" value="CHIT_BIND_II"/>
    <property type="match status" value="5"/>
</dbReference>
<dbReference type="InterPro" id="IPR000421">
    <property type="entry name" value="FA58C"/>
</dbReference>
<dbReference type="PROSITE" id="PS01286">
    <property type="entry name" value="FA58C_2"/>
    <property type="match status" value="1"/>
</dbReference>
<dbReference type="SUPFAM" id="SSF57424">
    <property type="entry name" value="LDL receptor-like module"/>
    <property type="match status" value="1"/>
</dbReference>
<feature type="domain" description="VWFD" evidence="15">
    <location>
        <begin position="2682"/>
        <end position="2860"/>
    </location>
</feature>
<keyword evidence="7 9" id="KW-1015">Disulfide bond</keyword>
<evidence type="ECO:0000256" key="4">
    <source>
        <dbReference type="ARBA" id="ARBA00022690"/>
    </source>
</evidence>
<feature type="region of interest" description="Disordered" evidence="10">
    <location>
        <begin position="2041"/>
        <end position="2060"/>
    </location>
</feature>
<dbReference type="InterPro" id="IPR001007">
    <property type="entry name" value="VWF_dom"/>
</dbReference>
<dbReference type="InterPro" id="IPR036055">
    <property type="entry name" value="LDL_receptor-like_sf"/>
</dbReference>
<dbReference type="PROSITE" id="PS50068">
    <property type="entry name" value="LDLRA_2"/>
    <property type="match status" value="1"/>
</dbReference>
<evidence type="ECO:0008006" key="18">
    <source>
        <dbReference type="Google" id="ProtNLM"/>
    </source>
</evidence>
<dbReference type="Pfam" id="PF01607">
    <property type="entry name" value="CBM_14"/>
    <property type="match status" value="3"/>
</dbReference>
<dbReference type="GO" id="GO:0031012">
    <property type="term" value="C:extracellular matrix"/>
    <property type="evidence" value="ECO:0007669"/>
    <property type="project" value="TreeGrafter"/>
</dbReference>
<feature type="region of interest" description="Disordered" evidence="10">
    <location>
        <begin position="2561"/>
        <end position="2583"/>
    </location>
</feature>
<name>A0A9J6C0P7_POLVA</name>
<dbReference type="Proteomes" id="UP001107558">
    <property type="component" value="Chromosome 2"/>
</dbReference>
<dbReference type="SUPFAM" id="SSF57625">
    <property type="entry name" value="Invertebrate chitin-binding proteins"/>
    <property type="match status" value="5"/>
</dbReference>
<dbReference type="CDD" id="cd19941">
    <property type="entry name" value="TIL"/>
    <property type="match status" value="4"/>
</dbReference>
<evidence type="ECO:0000259" key="14">
    <source>
        <dbReference type="PROSITE" id="PS50940"/>
    </source>
</evidence>
<evidence type="ECO:0000259" key="15">
    <source>
        <dbReference type="PROSITE" id="PS51233"/>
    </source>
</evidence>
<dbReference type="PROSITE" id="PS01285">
    <property type="entry name" value="FA58C_1"/>
    <property type="match status" value="1"/>
</dbReference>
<dbReference type="OrthoDB" id="6262482at2759"/>
<dbReference type="Pfam" id="PF00094">
    <property type="entry name" value="VWD"/>
    <property type="match status" value="5"/>
</dbReference>
<dbReference type="SMART" id="SM00215">
    <property type="entry name" value="VWC_out"/>
    <property type="match status" value="3"/>
</dbReference>
<dbReference type="CDD" id="cd00057">
    <property type="entry name" value="FA58C"/>
    <property type="match status" value="2"/>
</dbReference>
<feature type="compositionally biased region" description="Basic and acidic residues" evidence="10">
    <location>
        <begin position="2041"/>
        <end position="2053"/>
    </location>
</feature>
<keyword evidence="17" id="KW-1185">Reference proteome</keyword>
<accession>A0A9J6C0P7</accession>
<dbReference type="PROSITE" id="PS01225">
    <property type="entry name" value="CTCK_2"/>
    <property type="match status" value="1"/>
</dbReference>
<dbReference type="GO" id="GO:0005615">
    <property type="term" value="C:extracellular space"/>
    <property type="evidence" value="ECO:0007669"/>
    <property type="project" value="TreeGrafter"/>
</dbReference>
<evidence type="ECO:0000256" key="3">
    <source>
        <dbReference type="ARBA" id="ARBA00009456"/>
    </source>
</evidence>
<dbReference type="SMART" id="SM00832">
    <property type="entry name" value="C8"/>
    <property type="match status" value="5"/>
</dbReference>
<comment type="similarity">
    <text evidence="3">Belongs to the thrombospondin family.</text>
</comment>
<dbReference type="SUPFAM" id="SSF57603">
    <property type="entry name" value="FnI-like domain"/>
    <property type="match status" value="2"/>
</dbReference>
<dbReference type="SUPFAM" id="SSF49785">
    <property type="entry name" value="Galactose-binding domain-like"/>
    <property type="match status" value="2"/>
</dbReference>
<dbReference type="InterPro" id="IPR006207">
    <property type="entry name" value="Cys_knot_C"/>
</dbReference>
<dbReference type="GO" id="GO:0004867">
    <property type="term" value="F:serine-type endopeptidase inhibitor activity"/>
    <property type="evidence" value="ECO:0007669"/>
    <property type="project" value="UniProtKB-KW"/>
</dbReference>
<dbReference type="PROSITE" id="PS50184">
    <property type="entry name" value="VWFC_2"/>
    <property type="match status" value="1"/>
</dbReference>
<dbReference type="Gene3D" id="2.60.120.260">
    <property type="entry name" value="Galactose-binding domain-like"/>
    <property type="match status" value="2"/>
</dbReference>
<dbReference type="InterPro" id="IPR050780">
    <property type="entry name" value="Mucin_vWF_Thrombospondin_sf"/>
</dbReference>
<dbReference type="InterPro" id="IPR002172">
    <property type="entry name" value="LDrepeatLR_classA_rpt"/>
</dbReference>
<dbReference type="SUPFAM" id="SSF57567">
    <property type="entry name" value="Serine protease inhibitors"/>
    <property type="match status" value="4"/>
</dbReference>
<dbReference type="InterPro" id="IPR002919">
    <property type="entry name" value="TIL_dom"/>
</dbReference>
<feature type="domain" description="F5/8 type C" evidence="12">
    <location>
        <begin position="2013"/>
        <end position="2165"/>
    </location>
</feature>
<dbReference type="PROSITE" id="PS50022">
    <property type="entry name" value="FA58C_3"/>
    <property type="match status" value="2"/>
</dbReference>
<evidence type="ECO:0000259" key="11">
    <source>
        <dbReference type="PROSITE" id="PS01225"/>
    </source>
</evidence>
<dbReference type="Pfam" id="PF23244">
    <property type="entry name" value="VWF"/>
    <property type="match status" value="2"/>
</dbReference>
<dbReference type="FunFam" id="2.10.25.10:FF:000055">
    <property type="entry name" value="alpha-tectorin isoform X1"/>
    <property type="match status" value="1"/>
</dbReference>
<dbReference type="PANTHER" id="PTHR11339:SF386">
    <property type="entry name" value="HEMOLECTIN, ISOFORM A"/>
    <property type="match status" value="1"/>
</dbReference>
<protein>
    <recommendedName>
        <fullName evidence="18">Hemocytin</fullName>
    </recommendedName>
</protein>
<gene>
    <name evidence="16" type="ORF">PVAND_005303</name>
</gene>
<dbReference type="InterPro" id="IPR036508">
    <property type="entry name" value="Chitin-bd_dom_sf"/>
</dbReference>
<keyword evidence="6" id="KW-0722">Serine protease inhibitor</keyword>
<feature type="domain" description="F5/8 type C" evidence="12">
    <location>
        <begin position="2217"/>
        <end position="2368"/>
    </location>
</feature>
<evidence type="ECO:0000259" key="12">
    <source>
        <dbReference type="PROSITE" id="PS50022"/>
    </source>
</evidence>
<dbReference type="PROSITE" id="PS51233">
    <property type="entry name" value="VWFD"/>
    <property type="match status" value="5"/>
</dbReference>
<dbReference type="PANTHER" id="PTHR11339">
    <property type="entry name" value="EXTRACELLULAR MATRIX GLYCOPROTEIN RELATED"/>
    <property type="match status" value="1"/>
</dbReference>
<feature type="domain" description="Chitin-binding type-2" evidence="14">
    <location>
        <begin position="1783"/>
        <end position="1848"/>
    </location>
</feature>
<dbReference type="SMART" id="SM00494">
    <property type="entry name" value="ChtBD2"/>
    <property type="match status" value="5"/>
</dbReference>
<dbReference type="EMBL" id="JADBJN010000002">
    <property type="protein sequence ID" value="KAG5675395.1"/>
    <property type="molecule type" value="Genomic_DNA"/>
</dbReference>
<dbReference type="SMART" id="SM00216">
    <property type="entry name" value="VWD"/>
    <property type="match status" value="4"/>
</dbReference>
<comment type="subcellular location">
    <subcellularLocation>
        <location evidence="1">Secreted</location>
        <location evidence="1">Extracellular space</location>
    </subcellularLocation>
</comment>
<evidence type="ECO:0000256" key="5">
    <source>
        <dbReference type="ARBA" id="ARBA00022737"/>
    </source>
</evidence>
<sequence>MFTTKKEIPIPVQIAGLKVTRSGLDVRILLESIPLTITWDTKKFVQIDASASIFNRTAGICGTMDGIMSNDFMSKDGEFHKMPATFVDSWRALNMDKSKEKCIPRSQKLAAKGCETAVEEKANLVCTDLLKNPKMDNCFKMFNMEVLMKNCISDYCDCKNLYERTECICNGIAVLAKDCRFRGVMLEDGWRDWQICPLNCTNGRVYKSCGPINEASCGSAIETDSFNCREGCFCPDGMLLNDGICVKKEMCPCKLKGKIFQPNSKIKRDCNTCVCEEGNWKCSSLTCGSRCSSVGDPHYSTFDGKRYDFMGKCSYYLMKTENIIVEAENVACSGAISESMNFLPSFTTELPSCTKSLTIKYNDNTGQQRIIKLKQGGFVLVDGFEVSKLPRDLSDGAVVIRQASSSFILVDFNDGVQVWWDGLTRAYIDAPASYRGKTQGLCGTFNSNLQDDFLTPEGDVETTVTPFANKWQTKESCDQISDKIVPHPCQTNPENKPKAEKICQKLLKDKIFEECHLFVDPEPFYEDCLYDMCACKGEVSQCACPILASYATECARQGTILNWRYQVNECVINCPNGQVFEQCGEACSRTCSDLQREAPCKLQCVEGCRCPLGQVLDENNECVAVSMCKCIYKGLEFKPNYKEVRPGQKFLQLCTCMNGKWNCVEAKEGDSVKYPPAEDISKKCSSVNNEVFTTCEPAEPLTCKNMHMNVTSTTAVCRAGCKCKEGFVLDTLLKKCVLPESCSCHHGGRSYNDGEKIKEDCNTCLCKGGKWSCTTKDCAATCSLWGDNHFTTFDGREFDFQGVCSYVLAKGKILNNDGFSVSIQNVLCGSNGVTCSKTLTINLVGNEPESITLSSDSPVAGIKGLSNEAKPMKKMLTYRSGVFVVVEMPHIGVLLKWDRGTRVYLRLENRWKGKVQGLCGNYNYDALDDFINPSGGIESNPIIFGHSWKLDDSCAKPSEQVDSCSLNPQRKTWAQLKCGLLKSSNFAQCHSEVSVESFYKRCIHDTCSCDQGGDCECLCTALAAYAYACTASGVNIRWRTPDLCPMQCDPECSNYNPCIQSCPVETCDNMMHPLKNERLCSSDNCVEGCKLKECPIGSVYKNDSFLECVPKSICKPICLQQDGITYYEGDVMASDACHTCKCTRGSKVCVGIPCATESPPLIGDLFGCETGWTAWINQDSLDNLQSKIPSKTNYFKEDDIEPLPSTLHFKNIGGKILCKPEFYAAIECRTVFGHNHPKSTGQNVECSLERGLVCKGQCFDYEIRVFCDCGEATTKLTGILGPTMPPVKIISPLPTTLPPVKIVPTKSPIITPSICDPTIPNVEHPLDCTKYLQCVMANNGSYVYVEKTCGASMMFNPTSMTCDWPANVIAKKPKCGKPEEPMQAECPMGYVWSECAVPCRRACNYYGKLLTMNGNCTTASNDCIPGCMPQESAVKCEYPRLWRDWKSCVEITDCTCMGPNNEQLKPGQVVKVSDCKTCQCIRNEYICTDTPCATTAKPIKIISTVKPIPEVEVLITQQKTTPGPQIPQTTKKSVIIIEQEVIERPYYLTICDPSIPHVEHPNSCYKFLHCMPASNGSYVYAVKTCYPDMMFNPISMICDWPINVRHVKPQCADNPGEIEIWEETEIKTIIKQTTPSTKRRLTFPPIDETDYAEGKLPTYIRICDPTIPMIPHPKSCYKYLHCVQAPNGSFVYTEKTCFPDMMYNPNAYNCDWLDNVFKIKPECNENPGETELWTEIIKKYTRIISPTTPAFGTSPKPSFITTIASIQTSPKPVKIIEEIPYYIRICDPSVPHVEHPNSCYKFLHCVPSSNGSYIYAVKTCYPATMFNPVTMICDWPDSVKKVKPQCGTDPGEIEIWEEEVIKKKTIIKPVTTQKPSMSIAPTIPLYIEQHVTECNPANPLIEHPSDCHKYLECLLSPADGVYKYVEKSCGLELMYNPSKHDCDWIEDVIAAKPQCQKIEILGQITMPPVITTTTPKSGLVKDRKPGKLTPKPKVTTLVPLVVLPSTVTPPMQCDESKFVPLLPLVPDTAFSSSSNLNEAFKPEASRLESRPTEKAMGSWSPATNDKNQFLQVTFPKAIPIYGIIVRGSPLLSQYVTSFKILYSLNDEVFHVIDDHHGNPQIFSGSVDQNTPVKNIFSTPVEAKFIRIYPLSWYQGIALRIELLGCQRDPSKPISFEYPVTTPKSVETVTPAIKIVPTVVVPVTPPSVYTIAPVIPLCDDPLGVENSKLSPQQIKFSSIKDAGSVKTKIRRNPLEIIKLSSARGWMPLADNVNEYVMFDFIENRNLTGVITKGGEYGWVKSFIILYSKDDVIWNKLLDQNGQPKQFLANIDAESVKKNYFPNPINARYLKIQPVKWHGAIELKLEPIGCYLPYPPPDPSMTTVKYPEEIEIVTPSNCGLCKGALLRTPSNNRETCLCYPPLYYNGDECVPQSDCPCFEGHISYPVGETYLTETCAECICQIGGIPQCTQKTCKPCAKGLRRIAPGTCDCKCEKCPPESVICQTSGECIPESSWCDGVQDCPDDEINCLITEAPHISINKTEIITITKKCPDPSCPPGFMIKPKQSRKSKMMSSRFSDDDDENDKPQHQYYYIKAKYMASYEAILPISTTKDKQDINSEECFEFMCIPIVETPEGPDYAAGNQTKLIRCPEPKCPRGYMLRLQIQKSPNECAKFACDPVVENDAVCNVTGRTFNTFDSTEFKYDICSHLLARDVSDAKWNVIMRKNCSTGNNVCTKEIEIKDKVAKYTLILYPTLTVNLDGYYFTIQQLQNSNRKMSFVVSKNGDSLLYVSHTHGIWVTLDQYGDIKLGISSQYVNQVDGLCGFYNNDKKDDKRTPSGQLATSTVDFGDSWSVSNGTAEDCIPHSCPKAVQEVAMKMCELVNHEIFTPCKKTINPTHFISTCLETACDCLLTATNGTTATKDLEKHAKQCKCSMLKNYVVECMAADENVHLETWRSVHSCEATCVAPLVHQDCYRRSCETTCNNIQSNECANVPGTCFSGCFCPPGTVKKDQTCVPISECRDCVCDGFGKSQYITYDRKNFTFDGNCTYLLSRDISLKNVYTFQVYATIGPCDTKANAIAQKKVTCTQALHIAYNSHIVHIQKDAMKNLEVIIDGFKIANKPYIQNWIKITEQGKTLNIILPESQIELVTMFEAMSFSIKVPSVKYGNKMEGLCGNCNGNPEDDLTKNPAATNLPLTNTPLQNFALSWLANEPKLLLNEQKDKCYVDEESECLPLAPETDPCFKILDEEIFGKCHFVVEPLMYVTACQQDLCRTGPTQKGSCDSIAAYARECARNGVCVDWRKNGFCQMDCAAPYVYTPCGCAETCQSIEARDKLIKSSSAIKDPKTIEKMKSICNAGLSEGCFCPKGTVLHNGKCLREIECRACDDKGHLPGDVWHLDVCTKCTCRNDSTIQCQKIQCPTQAICGIGFTAVESSPTGECCKKYACIPEEKPIQRTLCPQLVLPKCGLDQTNKIINGTDGCSKYICDCIPKAQCKPVQNFTQFEPGFKAITDTTGCCPISKLVCDKSLCPPKPTQCTEAFYVLEKTKSAVDKICCDIYECRPPQNNCIATINGKKILKKMDELWQTEDVCEKAQCAFDTNGKPIIKTQREVCNTICQAGYELKPIVGKCCGECVKTKCIADNKLYEIGQTWFSDDNCTTFECNIKDGQMLITSMMPTCPDISSCPPLLRYKDGCCEKCKMESLSQKNCLPESLSESQTVGLIQLQLPPHGNCKNVNGIRGITQCTGTCKSGTKFDPLTFDQLKTCECCSVSGVRELPVELLCDDKYKFTKNFNVPSSCSCTKCGTDEKIQKLRAAF</sequence>
<dbReference type="InterPro" id="IPR008979">
    <property type="entry name" value="Galactose-bd-like_sf"/>
</dbReference>
<dbReference type="FunFam" id="2.60.120.260:FF:000016">
    <property type="entry name" value="Contactin-associated protein-like 4 isoform 1"/>
    <property type="match status" value="1"/>
</dbReference>
<organism evidence="16 17">
    <name type="scientific">Polypedilum vanderplanki</name>
    <name type="common">Sleeping chironomid midge</name>
    <dbReference type="NCBI Taxonomy" id="319348"/>
    <lineage>
        <taxon>Eukaryota</taxon>
        <taxon>Metazoa</taxon>
        <taxon>Ecdysozoa</taxon>
        <taxon>Arthropoda</taxon>
        <taxon>Hexapoda</taxon>
        <taxon>Insecta</taxon>
        <taxon>Pterygota</taxon>
        <taxon>Neoptera</taxon>
        <taxon>Endopterygota</taxon>
        <taxon>Diptera</taxon>
        <taxon>Nematocera</taxon>
        <taxon>Chironomoidea</taxon>
        <taxon>Chironomidae</taxon>
        <taxon>Chironominae</taxon>
        <taxon>Polypedilum</taxon>
        <taxon>Polypedilum</taxon>
    </lineage>
</organism>
<dbReference type="Gene3D" id="2.10.25.10">
    <property type="entry name" value="Laminin"/>
    <property type="match status" value="5"/>
</dbReference>
<dbReference type="SMART" id="SM00231">
    <property type="entry name" value="FA58C"/>
    <property type="match status" value="2"/>
</dbReference>
<evidence type="ECO:0000256" key="7">
    <source>
        <dbReference type="ARBA" id="ARBA00023157"/>
    </source>
</evidence>
<dbReference type="CDD" id="cd00112">
    <property type="entry name" value="LDLa"/>
    <property type="match status" value="1"/>
</dbReference>
<comment type="caution">
    <text evidence="16">The sequence shown here is derived from an EMBL/GenBank/DDBJ whole genome shotgun (WGS) entry which is preliminary data.</text>
</comment>
<dbReference type="GO" id="GO:0008061">
    <property type="term" value="F:chitin binding"/>
    <property type="evidence" value="ECO:0007669"/>
    <property type="project" value="InterPro"/>
</dbReference>
<evidence type="ECO:0000313" key="17">
    <source>
        <dbReference type="Proteomes" id="UP001107558"/>
    </source>
</evidence>
<dbReference type="InterPro" id="IPR002557">
    <property type="entry name" value="Chitin-bd_dom"/>
</dbReference>
<feature type="domain" description="VWFD" evidence="15">
    <location>
        <begin position="3021"/>
        <end position="3214"/>
    </location>
</feature>
<feature type="disulfide bond" evidence="9">
    <location>
        <begin position="3746"/>
        <end position="3798"/>
    </location>
</feature>
<feature type="domain" description="VWFD" evidence="15">
    <location>
        <begin position="289"/>
        <end position="478"/>
    </location>
</feature>
<feature type="domain" description="Chitin-binding type-2" evidence="14">
    <location>
        <begin position="1548"/>
        <end position="1613"/>
    </location>
</feature>
<dbReference type="InterPro" id="IPR036084">
    <property type="entry name" value="Ser_inhib-like_sf"/>
</dbReference>
<evidence type="ECO:0000256" key="6">
    <source>
        <dbReference type="ARBA" id="ARBA00022900"/>
    </source>
</evidence>
<comment type="caution">
    <text evidence="9">Lacks conserved residue(s) required for the propagation of feature annotation.</text>
</comment>
<evidence type="ECO:0000256" key="2">
    <source>
        <dbReference type="ARBA" id="ARBA00007611"/>
    </source>
</evidence>
<dbReference type="Gene3D" id="2.170.140.10">
    <property type="entry name" value="Chitin binding domain"/>
    <property type="match status" value="5"/>
</dbReference>
<feature type="domain" description="CTCK" evidence="11">
    <location>
        <begin position="3706"/>
        <end position="3802"/>
    </location>
</feature>
<feature type="domain" description="Chitin-binding type-2" evidence="14">
    <location>
        <begin position="1312"/>
        <end position="1377"/>
    </location>
</feature>
<evidence type="ECO:0000256" key="10">
    <source>
        <dbReference type="SAM" id="MobiDB-lite"/>
    </source>
</evidence>
<dbReference type="PROSITE" id="PS01208">
    <property type="entry name" value="VWFC_1"/>
    <property type="match status" value="1"/>
</dbReference>
<reference evidence="16" key="1">
    <citation type="submission" date="2021-03" db="EMBL/GenBank/DDBJ databases">
        <title>Chromosome level genome of the anhydrobiotic midge Polypedilum vanderplanki.</title>
        <authorList>
            <person name="Yoshida Y."/>
            <person name="Kikawada T."/>
            <person name="Gusev O."/>
        </authorList>
    </citation>
    <scope>NUCLEOTIDE SEQUENCE</scope>
    <source>
        <strain evidence="16">NIAS01</strain>
        <tissue evidence="16">Whole body or cell culture</tissue>
    </source>
</reference>
<feature type="domain" description="VWFC" evidence="13">
    <location>
        <begin position="3372"/>
        <end position="3445"/>
    </location>
</feature>